<reference evidence="1" key="2">
    <citation type="journal article" date="2022" name="New Phytol.">
        <title>Evolutionary transition to the ectomycorrhizal habit in the genomes of a hyperdiverse lineage of mushroom-forming fungi.</title>
        <authorList>
            <person name="Looney B."/>
            <person name="Miyauchi S."/>
            <person name="Morin E."/>
            <person name="Drula E."/>
            <person name="Courty P.E."/>
            <person name="Kohler A."/>
            <person name="Kuo A."/>
            <person name="LaButti K."/>
            <person name="Pangilinan J."/>
            <person name="Lipzen A."/>
            <person name="Riley R."/>
            <person name="Andreopoulos W."/>
            <person name="He G."/>
            <person name="Johnson J."/>
            <person name="Nolan M."/>
            <person name="Tritt A."/>
            <person name="Barry K.W."/>
            <person name="Grigoriev I.V."/>
            <person name="Nagy L.G."/>
            <person name="Hibbett D."/>
            <person name="Henrissat B."/>
            <person name="Matheny P.B."/>
            <person name="Labbe J."/>
            <person name="Martin F.M."/>
        </authorList>
    </citation>
    <scope>NUCLEOTIDE SEQUENCE</scope>
    <source>
        <strain evidence="1">FP105234-sp</strain>
    </source>
</reference>
<accession>A0ACB8RJD7</accession>
<protein>
    <submittedName>
        <fullName evidence="1">Uncharacterized protein</fullName>
    </submittedName>
</protein>
<reference evidence="1" key="1">
    <citation type="submission" date="2021-02" db="EMBL/GenBank/DDBJ databases">
        <authorList>
            <consortium name="DOE Joint Genome Institute"/>
            <person name="Ahrendt S."/>
            <person name="Looney B.P."/>
            <person name="Miyauchi S."/>
            <person name="Morin E."/>
            <person name="Drula E."/>
            <person name="Courty P.E."/>
            <person name="Chicoki N."/>
            <person name="Fauchery L."/>
            <person name="Kohler A."/>
            <person name="Kuo A."/>
            <person name="Labutti K."/>
            <person name="Pangilinan J."/>
            <person name="Lipzen A."/>
            <person name="Riley R."/>
            <person name="Andreopoulos W."/>
            <person name="He G."/>
            <person name="Johnson J."/>
            <person name="Barry K.W."/>
            <person name="Grigoriev I.V."/>
            <person name="Nagy L."/>
            <person name="Hibbett D."/>
            <person name="Henrissat B."/>
            <person name="Matheny P.B."/>
            <person name="Labbe J."/>
            <person name="Martin F."/>
        </authorList>
    </citation>
    <scope>NUCLEOTIDE SEQUENCE</scope>
    <source>
        <strain evidence="1">FP105234-sp</strain>
    </source>
</reference>
<dbReference type="EMBL" id="MU276005">
    <property type="protein sequence ID" value="KAI0043756.1"/>
    <property type="molecule type" value="Genomic_DNA"/>
</dbReference>
<comment type="caution">
    <text evidence="1">The sequence shown here is derived from an EMBL/GenBank/DDBJ whole genome shotgun (WGS) entry which is preliminary data.</text>
</comment>
<evidence type="ECO:0000313" key="2">
    <source>
        <dbReference type="Proteomes" id="UP000814033"/>
    </source>
</evidence>
<evidence type="ECO:0000313" key="1">
    <source>
        <dbReference type="EMBL" id="KAI0043756.1"/>
    </source>
</evidence>
<dbReference type="Proteomes" id="UP000814033">
    <property type="component" value="Unassembled WGS sequence"/>
</dbReference>
<sequence>MISETKSDRELARTSVVGQICTLNQQLADLNSALNDTLPISLLPNEILARILLEVADATRLIIHIGPARPWTPILYVCRRWTSCALATPALWAHIVVRSLDWFADPRTRTHLARAGSYPLTCYMGHVDTSNVAYARAFLSDHGRRVRTVSIVGTSEAVEGLFAGVQDLPILERLQLDKPIFSGGTACLFPEQLLRAGAAPRLSVVDLQGVQIRSWGLFANLTELHVVMRNTFPQPFVPLPELLDSLAQSPGLRALSLSDVLSQDADTLASLLQHRPPVPSTELPALERLDISESCHGIGALLSSLAIPPTVELHLVPLSVHTGREVKYFTHPLRRILRRADRPLMRALAVAFTFNVTLVLHRMRVLHESDSGSGVQVRMDHRVILPQRVVRTTALRILDAFPLEGVVDVDCAGMPRTLCSRATWRAIFSRLPRAARLYGGADEAMLNMVGGLLDVLRSGPQASKSTLKQRNRILQHTGKDSSPSVHLSILCSTGPVCYGYPYSISARLEELLAQYREAHAGQVWDELELLGKGVPLRTRVLGPLARRLLIGTTVWTPEYEGVPVLAEGEEVGMLAALALEAAVAPTTAMVPEETMQEAGS</sequence>
<organism evidence="1 2">
    <name type="scientific">Auriscalpium vulgare</name>
    <dbReference type="NCBI Taxonomy" id="40419"/>
    <lineage>
        <taxon>Eukaryota</taxon>
        <taxon>Fungi</taxon>
        <taxon>Dikarya</taxon>
        <taxon>Basidiomycota</taxon>
        <taxon>Agaricomycotina</taxon>
        <taxon>Agaricomycetes</taxon>
        <taxon>Russulales</taxon>
        <taxon>Auriscalpiaceae</taxon>
        <taxon>Auriscalpium</taxon>
    </lineage>
</organism>
<gene>
    <name evidence="1" type="ORF">FA95DRAFT_1681673</name>
</gene>
<keyword evidence="2" id="KW-1185">Reference proteome</keyword>
<name>A0ACB8RJD7_9AGAM</name>
<proteinExistence type="predicted"/>